<keyword evidence="1" id="KW-0175">Coiled coil</keyword>
<name>A0A1B9ID07_9TREE</name>
<dbReference type="Proteomes" id="UP000094020">
    <property type="component" value="Chromosome 1"/>
</dbReference>
<dbReference type="GeneID" id="30169088"/>
<protein>
    <submittedName>
        <fullName evidence="3">Uncharacterized protein</fullName>
    </submittedName>
</protein>
<feature type="compositionally biased region" description="Polar residues" evidence="2">
    <location>
        <begin position="64"/>
        <end position="77"/>
    </location>
</feature>
<evidence type="ECO:0000313" key="3">
    <source>
        <dbReference type="EMBL" id="OCF53416.1"/>
    </source>
</evidence>
<evidence type="ECO:0000256" key="2">
    <source>
        <dbReference type="SAM" id="MobiDB-lite"/>
    </source>
</evidence>
<feature type="region of interest" description="Disordered" evidence="2">
    <location>
        <begin position="1"/>
        <end position="77"/>
    </location>
</feature>
<feature type="region of interest" description="Disordered" evidence="2">
    <location>
        <begin position="291"/>
        <end position="405"/>
    </location>
</feature>
<feature type="compositionally biased region" description="Pro residues" evidence="2">
    <location>
        <begin position="9"/>
        <end position="24"/>
    </location>
</feature>
<feature type="compositionally biased region" description="Polar residues" evidence="2">
    <location>
        <begin position="340"/>
        <end position="372"/>
    </location>
</feature>
<evidence type="ECO:0000313" key="4">
    <source>
        <dbReference type="EMBL" id="WWC66702.1"/>
    </source>
</evidence>
<reference evidence="4" key="4">
    <citation type="submission" date="2024-02" db="EMBL/GenBank/DDBJ databases">
        <title>Comparative genomics of Cryptococcus and Kwoniella reveals pathogenesis evolution and contrasting modes of karyotype evolution via chromosome fusion or intercentromeric recombination.</title>
        <authorList>
            <person name="Coelho M.A."/>
            <person name="David-Palma M."/>
            <person name="Shea T."/>
            <person name="Bowers K."/>
            <person name="McGinley-Smith S."/>
            <person name="Mohammad A.W."/>
            <person name="Gnirke A."/>
            <person name="Yurkov A.M."/>
            <person name="Nowrousian M."/>
            <person name="Sun S."/>
            <person name="Cuomo C.A."/>
            <person name="Heitman J."/>
        </authorList>
    </citation>
    <scope>NUCLEOTIDE SEQUENCE</scope>
    <source>
        <strain evidence="4">CBS 10737</strain>
    </source>
</reference>
<feature type="region of interest" description="Disordered" evidence="2">
    <location>
        <begin position="91"/>
        <end position="110"/>
    </location>
</feature>
<keyword evidence="5" id="KW-1185">Reference proteome</keyword>
<dbReference type="AlphaFoldDB" id="A0A1B9ID07"/>
<evidence type="ECO:0000313" key="5">
    <source>
        <dbReference type="Proteomes" id="UP000094020"/>
    </source>
</evidence>
<sequence length="521" mass="56477">MSESATTSNPPPATNDDSPVPPPSSAELTPAPAESTTHTPGGGGSAEPVIDPELMDLPPPPHHNANSNGSSKPEEQATSLEYNSMGIRESIASAPNPRPAEFPPPDQLNENLSLDLDAIAQIAADNDDMPGSPTAKMMRAIAPPTAIMTNPEWAPPPPNASVNLFIGRALLSNGNDNWPLKPNDIVNWIRKHYPSEWDGDEGRCSAHRVRTYLARKGADMYYEKLNQGCINGWRIRANHLWRFDNGGFQGRGMKQEESIANAEKEREALANAARKEAAAAALAAGHPGVKVSMSNPGVNDGSHPLPPLKKPRISSAATTINSTNNTTNKIPNQRKRSTKKSSLPQQQIDNTYTHNNPFTNHQNYYTQQTNHSDLYGLDNSHHNQAGPSTLNNNEQNNLDPALTNNNNNNNNNINENVNVIHHQIENNNNNGGVQEVDNNNMDINMVQQAMQAAATASQMDDLEMGIQLPIEMQMHSNGHENDDDDGRFGFGVNVNVGVGVVGVNGENDQSYVQDGNYGYTG</sequence>
<proteinExistence type="predicted"/>
<dbReference type="OrthoDB" id="2564914at2759"/>
<reference evidence="4" key="2">
    <citation type="submission" date="2013-07" db="EMBL/GenBank/DDBJ databases">
        <authorList>
            <consortium name="The Broad Institute Genome Sequencing Platform"/>
            <person name="Cuomo C."/>
            <person name="Litvintseva A."/>
            <person name="Chen Y."/>
            <person name="Heitman J."/>
            <person name="Sun S."/>
            <person name="Springer D."/>
            <person name="Dromer F."/>
            <person name="Young S.K."/>
            <person name="Zeng Q."/>
            <person name="Gargeya S."/>
            <person name="Fitzgerald M."/>
            <person name="Abouelleil A."/>
            <person name="Alvarado L."/>
            <person name="Berlin A.M."/>
            <person name="Chapman S.B."/>
            <person name="Dewar J."/>
            <person name="Goldberg J."/>
            <person name="Griggs A."/>
            <person name="Gujja S."/>
            <person name="Hansen M."/>
            <person name="Howarth C."/>
            <person name="Imamovic A."/>
            <person name="Larimer J."/>
            <person name="McCowan C."/>
            <person name="Murphy C."/>
            <person name="Pearson M."/>
            <person name="Priest M."/>
            <person name="Roberts A."/>
            <person name="Saif S."/>
            <person name="Shea T."/>
            <person name="Sykes S."/>
            <person name="Wortman J."/>
            <person name="Nusbaum C."/>
            <person name="Birren B."/>
        </authorList>
    </citation>
    <scope>NUCLEOTIDE SEQUENCE</scope>
    <source>
        <strain evidence="4">CBS 10737</strain>
    </source>
</reference>
<evidence type="ECO:0000256" key="1">
    <source>
        <dbReference type="SAM" id="Coils"/>
    </source>
</evidence>
<dbReference type="RefSeq" id="XP_019014635.1">
    <property type="nucleotide sequence ID" value="XM_019152497.1"/>
</dbReference>
<accession>A0A1B9ID07</accession>
<organism evidence="3">
    <name type="scientific">Kwoniella pini CBS 10737</name>
    <dbReference type="NCBI Taxonomy" id="1296096"/>
    <lineage>
        <taxon>Eukaryota</taxon>
        <taxon>Fungi</taxon>
        <taxon>Dikarya</taxon>
        <taxon>Basidiomycota</taxon>
        <taxon>Agaricomycotina</taxon>
        <taxon>Tremellomycetes</taxon>
        <taxon>Tremellales</taxon>
        <taxon>Cryptococcaceae</taxon>
        <taxon>Kwoniella</taxon>
    </lineage>
</organism>
<reference evidence="3" key="1">
    <citation type="submission" date="2013-07" db="EMBL/GenBank/DDBJ databases">
        <title>The Genome Sequence of Cryptococcus pinus CBS10737.</title>
        <authorList>
            <consortium name="The Broad Institute Genome Sequencing Platform"/>
            <person name="Cuomo C."/>
            <person name="Litvintseva A."/>
            <person name="Chen Y."/>
            <person name="Heitman J."/>
            <person name="Sun S."/>
            <person name="Springer D."/>
            <person name="Dromer F."/>
            <person name="Young S.K."/>
            <person name="Zeng Q."/>
            <person name="Gargeya S."/>
            <person name="Fitzgerald M."/>
            <person name="Abouelleil A."/>
            <person name="Alvarado L."/>
            <person name="Berlin A.M."/>
            <person name="Chapman S.B."/>
            <person name="Dewar J."/>
            <person name="Goldberg J."/>
            <person name="Griggs A."/>
            <person name="Gujja S."/>
            <person name="Hansen M."/>
            <person name="Howarth C."/>
            <person name="Imamovic A."/>
            <person name="Larimer J."/>
            <person name="McCowan C."/>
            <person name="Murphy C."/>
            <person name="Pearson M."/>
            <person name="Priest M."/>
            <person name="Roberts A."/>
            <person name="Saif S."/>
            <person name="Shea T."/>
            <person name="Sykes S."/>
            <person name="Wortman J."/>
            <person name="Nusbaum C."/>
            <person name="Birren B."/>
        </authorList>
    </citation>
    <scope>NUCLEOTIDE SEQUENCE [LARGE SCALE GENOMIC DNA]</scope>
    <source>
        <strain evidence="3">CBS 10737</strain>
    </source>
</reference>
<dbReference type="EMBL" id="KI894007">
    <property type="protein sequence ID" value="OCF53416.1"/>
    <property type="molecule type" value="Genomic_DNA"/>
</dbReference>
<gene>
    <name evidence="3" type="ORF">I206_00719</name>
    <name evidence="4" type="ORF">I206_100606</name>
</gene>
<feature type="coiled-coil region" evidence="1">
    <location>
        <begin position="252"/>
        <end position="279"/>
    </location>
</feature>
<feature type="compositionally biased region" description="Polar residues" evidence="2">
    <location>
        <begin position="382"/>
        <end position="398"/>
    </location>
</feature>
<reference evidence="3" key="3">
    <citation type="submission" date="2016-07" db="EMBL/GenBank/DDBJ databases">
        <title>Evolution of pathogenesis and genome organization in the Tremellales.</title>
        <authorList>
            <person name="Cuomo C."/>
            <person name="Litvintseva A."/>
            <person name="Heitman J."/>
            <person name="Chen Y."/>
            <person name="Sun S."/>
            <person name="Springer D."/>
            <person name="Dromer F."/>
            <person name="Young S."/>
            <person name="Zeng Q."/>
            <person name="Chapman S."/>
            <person name="Gujja S."/>
            <person name="Saif S."/>
            <person name="Birren B."/>
        </authorList>
    </citation>
    <scope>NUCLEOTIDE SEQUENCE</scope>
    <source>
        <strain evidence="3">CBS 10737</strain>
    </source>
</reference>
<dbReference type="KEGG" id="kpin:30169088"/>
<dbReference type="EMBL" id="CP144519">
    <property type="protein sequence ID" value="WWC66702.1"/>
    <property type="molecule type" value="Genomic_DNA"/>
</dbReference>
<feature type="compositionally biased region" description="Pro residues" evidence="2">
    <location>
        <begin position="96"/>
        <end position="106"/>
    </location>
</feature>
<feature type="compositionally biased region" description="Low complexity" evidence="2">
    <location>
        <begin position="313"/>
        <end position="328"/>
    </location>
</feature>